<dbReference type="OrthoDB" id="6174654at2"/>
<dbReference type="Proteomes" id="UP000487929">
    <property type="component" value="Unassembled WGS sequence"/>
</dbReference>
<keyword evidence="1" id="KW-0175">Coiled coil</keyword>
<feature type="transmembrane region" description="Helical" evidence="2">
    <location>
        <begin position="12"/>
        <end position="31"/>
    </location>
</feature>
<reference evidence="3 4" key="1">
    <citation type="submission" date="2019-12" db="EMBL/GenBank/DDBJ databases">
        <title>Draft genome sequencing of Halomonas alimentaria DSM 15356.</title>
        <authorList>
            <person name="Pandiyan K."/>
            <person name="Kushwaha P."/>
            <person name="Gowdham M."/>
            <person name="Chakdar H."/>
            <person name="Singh A."/>
            <person name="Kumar M."/>
            <person name="Saxena A.K."/>
        </authorList>
    </citation>
    <scope>NUCLEOTIDE SEQUENCE [LARGE SCALE GENOMIC DNA]</scope>
    <source>
        <strain evidence="3 4">DSM 15356</strain>
    </source>
</reference>
<keyword evidence="2" id="KW-0472">Membrane</keyword>
<evidence type="ECO:0000313" key="4">
    <source>
        <dbReference type="Proteomes" id="UP000487929"/>
    </source>
</evidence>
<keyword evidence="2" id="KW-1133">Transmembrane helix</keyword>
<evidence type="ECO:0000256" key="2">
    <source>
        <dbReference type="SAM" id="Phobius"/>
    </source>
</evidence>
<accession>A0A7X4W2Q3</accession>
<sequence length="127" mass="14176">MLSVARKLIPAWVWAALLGLLALCGLGWWGVTTWEARVEERQSLAQQVETLEANRERWQAHTLSVMAQLGEARERARKAEAALVELQAALAERDADYREIRGRIRQAPAEDDGPVAPVLRQALEALP</sequence>
<protein>
    <submittedName>
        <fullName evidence="3">Uncharacterized protein</fullName>
    </submittedName>
</protein>
<dbReference type="AlphaFoldDB" id="A0A7X4W2Q3"/>
<proteinExistence type="predicted"/>
<name>A0A7X4W2Q3_9GAMM</name>
<dbReference type="EMBL" id="WUTT01000001">
    <property type="protein sequence ID" value="NAW33224.1"/>
    <property type="molecule type" value="Genomic_DNA"/>
</dbReference>
<evidence type="ECO:0000313" key="3">
    <source>
        <dbReference type="EMBL" id="NAW33224.1"/>
    </source>
</evidence>
<organism evidence="3 4">
    <name type="scientific">Halomonas alimentaria</name>
    <dbReference type="NCBI Taxonomy" id="147248"/>
    <lineage>
        <taxon>Bacteria</taxon>
        <taxon>Pseudomonadati</taxon>
        <taxon>Pseudomonadota</taxon>
        <taxon>Gammaproteobacteria</taxon>
        <taxon>Oceanospirillales</taxon>
        <taxon>Halomonadaceae</taxon>
        <taxon>Halomonas</taxon>
    </lineage>
</organism>
<comment type="caution">
    <text evidence="3">The sequence shown here is derived from an EMBL/GenBank/DDBJ whole genome shotgun (WGS) entry which is preliminary data.</text>
</comment>
<keyword evidence="4" id="KW-1185">Reference proteome</keyword>
<evidence type="ECO:0000256" key="1">
    <source>
        <dbReference type="SAM" id="Coils"/>
    </source>
</evidence>
<gene>
    <name evidence="3" type="ORF">GRB96_02145</name>
</gene>
<feature type="coiled-coil region" evidence="1">
    <location>
        <begin position="41"/>
        <end position="96"/>
    </location>
</feature>
<dbReference type="RefSeq" id="WP_161430234.1">
    <property type="nucleotide sequence ID" value="NZ_WUTT01000001.1"/>
</dbReference>
<keyword evidence="2" id="KW-0812">Transmembrane</keyword>